<protein>
    <recommendedName>
        <fullName evidence="4">Lipoprotein</fullName>
    </recommendedName>
</protein>
<accession>A0ABT3RAI3</accession>
<feature type="chain" id="PRO_5045799906" description="Lipoprotein" evidence="1">
    <location>
        <begin position="25"/>
        <end position="125"/>
    </location>
</feature>
<evidence type="ECO:0008006" key="4">
    <source>
        <dbReference type="Google" id="ProtNLM"/>
    </source>
</evidence>
<sequence>MKSLVYIILLYLCLALLAAGCSKSAPVPACTAAEVVAQDCQPGWYVLKLEDDSEEMAGKTGSYVGQLHGGFVTTNNLPDEYRQVGTTVRLRLQLNGSDGPRCTANYMMYPAVKVMAVCGEPAAAP</sequence>
<proteinExistence type="predicted"/>
<dbReference type="EMBL" id="JAPFQO010000001">
    <property type="protein sequence ID" value="MCX2738441.1"/>
    <property type="molecule type" value="Genomic_DNA"/>
</dbReference>
<keyword evidence="3" id="KW-1185">Reference proteome</keyword>
<name>A0ABT3RAI3_9BACT</name>
<feature type="signal peptide" evidence="1">
    <location>
        <begin position="1"/>
        <end position="24"/>
    </location>
</feature>
<dbReference type="RefSeq" id="WP_266050512.1">
    <property type="nucleotide sequence ID" value="NZ_JAPFQO010000001.1"/>
</dbReference>
<keyword evidence="1" id="KW-0732">Signal</keyword>
<reference evidence="2 3" key="1">
    <citation type="submission" date="2022-11" db="EMBL/GenBank/DDBJ databases">
        <title>The characterization of three novel Bacteroidetes species and genomic analysis of their roles in tidal elemental geochemical cycles.</title>
        <authorList>
            <person name="Ma K.-J."/>
        </authorList>
    </citation>
    <scope>NUCLEOTIDE SEQUENCE [LARGE SCALE GENOMIC DNA]</scope>
    <source>
        <strain evidence="2 3">M82</strain>
    </source>
</reference>
<evidence type="ECO:0000313" key="2">
    <source>
        <dbReference type="EMBL" id="MCX2738441.1"/>
    </source>
</evidence>
<dbReference type="Proteomes" id="UP001207228">
    <property type="component" value="Unassembled WGS sequence"/>
</dbReference>
<evidence type="ECO:0000313" key="3">
    <source>
        <dbReference type="Proteomes" id="UP001207228"/>
    </source>
</evidence>
<comment type="caution">
    <text evidence="2">The sequence shown here is derived from an EMBL/GenBank/DDBJ whole genome shotgun (WGS) entry which is preliminary data.</text>
</comment>
<gene>
    <name evidence="2" type="ORF">OO017_00645</name>
</gene>
<dbReference type="PROSITE" id="PS51257">
    <property type="entry name" value="PROKAR_LIPOPROTEIN"/>
    <property type="match status" value="1"/>
</dbReference>
<organism evidence="2 3">
    <name type="scientific">Pontibacter anaerobius</name>
    <dbReference type="NCBI Taxonomy" id="2993940"/>
    <lineage>
        <taxon>Bacteria</taxon>
        <taxon>Pseudomonadati</taxon>
        <taxon>Bacteroidota</taxon>
        <taxon>Cytophagia</taxon>
        <taxon>Cytophagales</taxon>
        <taxon>Hymenobacteraceae</taxon>
        <taxon>Pontibacter</taxon>
    </lineage>
</organism>
<evidence type="ECO:0000256" key="1">
    <source>
        <dbReference type="SAM" id="SignalP"/>
    </source>
</evidence>